<dbReference type="EMBL" id="CM040992">
    <property type="protein sequence ID" value="MCJ8742991.1"/>
    <property type="molecule type" value="Genomic_DNA"/>
</dbReference>
<name>A0ACC5Z6T4_9TELE</name>
<accession>A0ACC5Z6T4</accession>
<comment type="caution">
    <text evidence="1">The sequence shown here is derived from an EMBL/GenBank/DDBJ whole genome shotgun (WGS) entry which is preliminary data.</text>
</comment>
<evidence type="ECO:0000313" key="2">
    <source>
        <dbReference type="Proteomes" id="UP000830395"/>
    </source>
</evidence>
<organism evidence="1 2">
    <name type="scientific">Pangasius djambal</name>
    <dbReference type="NCBI Taxonomy" id="1691987"/>
    <lineage>
        <taxon>Eukaryota</taxon>
        <taxon>Metazoa</taxon>
        <taxon>Chordata</taxon>
        <taxon>Craniata</taxon>
        <taxon>Vertebrata</taxon>
        <taxon>Euteleostomi</taxon>
        <taxon>Actinopterygii</taxon>
        <taxon>Neopterygii</taxon>
        <taxon>Teleostei</taxon>
        <taxon>Ostariophysi</taxon>
        <taxon>Siluriformes</taxon>
        <taxon>Pangasiidae</taxon>
        <taxon>Pangasius</taxon>
    </lineage>
</organism>
<keyword evidence="2" id="KW-1185">Reference proteome</keyword>
<reference evidence="1" key="1">
    <citation type="submission" date="2020-02" db="EMBL/GenBank/DDBJ databases">
        <title>Genome sequencing of the panga catfish, Pangasius djambal.</title>
        <authorList>
            <person name="Wen M."/>
            <person name="Zahm M."/>
            <person name="Roques C."/>
            <person name="Cabau C."/>
            <person name="Klopp C."/>
            <person name="Donnadieu C."/>
            <person name="Jouanno E."/>
            <person name="Avarre J.-C."/>
            <person name="Campet M."/>
            <person name="Ha T."/>
            <person name="Dugue R."/>
            <person name="Lampietro C."/>
            <person name="Louis A."/>
            <person name="Herpin A."/>
            <person name="Echchiki A."/>
            <person name="Berthelot C."/>
            <person name="Parey E."/>
            <person name="Roest-Crollius H."/>
            <person name="Braasch I."/>
            <person name="Postlethwait J.H."/>
            <person name="Bobe J."/>
            <person name="Montfort J."/>
            <person name="Bouchez O."/>
            <person name="Begum T."/>
            <person name="Schartl M."/>
            <person name="Gustiano R."/>
            <person name="Guiguen Y."/>
        </authorList>
    </citation>
    <scope>NUCLEOTIDE SEQUENCE</scope>
    <source>
        <strain evidence="1">Pdj_M5554</strain>
    </source>
</reference>
<protein>
    <submittedName>
        <fullName evidence="1">Uncharacterized protein</fullName>
    </submittedName>
</protein>
<dbReference type="Proteomes" id="UP000830395">
    <property type="component" value="Chromosome 18"/>
</dbReference>
<proteinExistence type="predicted"/>
<evidence type="ECO:0000313" key="1">
    <source>
        <dbReference type="EMBL" id="MCJ8742991.1"/>
    </source>
</evidence>
<sequence length="98" mass="11021">MCRCPECCKPRPRLLRHLSTQVNLLHKGVCVYALYFVCWFVLFCCASVFESLLQVCCSIADDFQLNFLSSGGQKHMRPKGSQSSDLGLQVLHHSLLSA</sequence>
<gene>
    <name evidence="1" type="ORF">PDJAM_G00088590</name>
</gene>